<evidence type="ECO:0000256" key="2">
    <source>
        <dbReference type="RuleBase" id="RU369065"/>
    </source>
</evidence>
<dbReference type="Proteomes" id="UP001630127">
    <property type="component" value="Unassembled WGS sequence"/>
</dbReference>
<dbReference type="GO" id="GO:0031347">
    <property type="term" value="P:regulation of defense response"/>
    <property type="evidence" value="ECO:0007669"/>
    <property type="project" value="UniProtKB-UniRule"/>
</dbReference>
<dbReference type="AlphaFoldDB" id="A0ABD2ZUG0"/>
<comment type="function">
    <text evidence="2">Repressor of jasmonate responses.</text>
</comment>
<keyword evidence="2" id="KW-1184">Jasmonic acid signaling pathway</keyword>
<gene>
    <name evidence="5" type="ORF">ACH5RR_015457</name>
</gene>
<dbReference type="PANTHER" id="PTHR33077">
    <property type="entry name" value="PROTEIN TIFY 4A-RELATED-RELATED"/>
    <property type="match status" value="1"/>
</dbReference>
<comment type="similarity">
    <text evidence="1 2">Belongs to the TIFY/JAZ family.</text>
</comment>
<dbReference type="PANTHER" id="PTHR33077:SF17">
    <property type="entry name" value="PROTEIN TIFY 5B"/>
    <property type="match status" value="1"/>
</dbReference>
<dbReference type="SMART" id="SM00979">
    <property type="entry name" value="TIFY"/>
    <property type="match status" value="1"/>
</dbReference>
<name>A0ABD2ZUG0_9GENT</name>
<organism evidence="5 6">
    <name type="scientific">Cinchona calisaya</name>
    <dbReference type="NCBI Taxonomy" id="153742"/>
    <lineage>
        <taxon>Eukaryota</taxon>
        <taxon>Viridiplantae</taxon>
        <taxon>Streptophyta</taxon>
        <taxon>Embryophyta</taxon>
        <taxon>Tracheophyta</taxon>
        <taxon>Spermatophyta</taxon>
        <taxon>Magnoliopsida</taxon>
        <taxon>eudicotyledons</taxon>
        <taxon>Gunneridae</taxon>
        <taxon>Pentapetalae</taxon>
        <taxon>asterids</taxon>
        <taxon>lamiids</taxon>
        <taxon>Gentianales</taxon>
        <taxon>Rubiaceae</taxon>
        <taxon>Cinchonoideae</taxon>
        <taxon>Cinchoneae</taxon>
        <taxon>Cinchona</taxon>
    </lineage>
</organism>
<keyword evidence="6" id="KW-1185">Reference proteome</keyword>
<feature type="region of interest" description="Disordered" evidence="3">
    <location>
        <begin position="75"/>
        <end position="95"/>
    </location>
</feature>
<sequence length="125" mass="14071">MRRNCNLELRLPPTTAACFVSSDYGSSSPSILRLNKLSEAPKQEQQLTIFYNGQIAVCDVTELQARAIILLASRETEKSRTPPASPLLQSPLYSPTAGLSMKRSLQRFLQKRKNRNQATSPYYHD</sequence>
<dbReference type="PROSITE" id="PS51320">
    <property type="entry name" value="TIFY"/>
    <property type="match status" value="1"/>
</dbReference>
<dbReference type="GO" id="GO:0005634">
    <property type="term" value="C:nucleus"/>
    <property type="evidence" value="ECO:0007669"/>
    <property type="project" value="UniProtKB-SubCell"/>
</dbReference>
<dbReference type="Pfam" id="PF06200">
    <property type="entry name" value="tify"/>
    <property type="match status" value="1"/>
</dbReference>
<feature type="domain" description="Tify" evidence="4">
    <location>
        <begin position="40"/>
        <end position="74"/>
    </location>
</feature>
<evidence type="ECO:0000313" key="5">
    <source>
        <dbReference type="EMBL" id="KAL3522623.1"/>
    </source>
</evidence>
<dbReference type="Pfam" id="PF09425">
    <property type="entry name" value="Jas_motif"/>
    <property type="match status" value="1"/>
</dbReference>
<proteinExistence type="inferred from homology"/>
<keyword evidence="2" id="KW-0539">Nucleus</keyword>
<evidence type="ECO:0000259" key="4">
    <source>
        <dbReference type="PROSITE" id="PS51320"/>
    </source>
</evidence>
<comment type="subcellular location">
    <subcellularLocation>
        <location evidence="2">Nucleus</location>
    </subcellularLocation>
</comment>
<comment type="caution">
    <text evidence="5">The sequence shown here is derived from an EMBL/GenBank/DDBJ whole genome shotgun (WGS) entry which is preliminary data.</text>
</comment>
<dbReference type="InterPro" id="IPR040390">
    <property type="entry name" value="TIFY/JAZ"/>
</dbReference>
<dbReference type="GO" id="GO:0009611">
    <property type="term" value="P:response to wounding"/>
    <property type="evidence" value="ECO:0007669"/>
    <property type="project" value="UniProtKB-UniRule"/>
</dbReference>
<evidence type="ECO:0000313" key="6">
    <source>
        <dbReference type="Proteomes" id="UP001630127"/>
    </source>
</evidence>
<evidence type="ECO:0000256" key="1">
    <source>
        <dbReference type="ARBA" id="ARBA00008614"/>
    </source>
</evidence>
<protein>
    <recommendedName>
        <fullName evidence="2">Protein TIFY</fullName>
    </recommendedName>
    <alternativeName>
        <fullName evidence="2">Jasmonate ZIM domain-containing protein</fullName>
    </alternativeName>
</protein>
<dbReference type="EMBL" id="JBJUIK010000007">
    <property type="protein sequence ID" value="KAL3522623.1"/>
    <property type="molecule type" value="Genomic_DNA"/>
</dbReference>
<accession>A0ABD2ZUG0</accession>
<dbReference type="GO" id="GO:2000022">
    <property type="term" value="P:regulation of jasmonic acid mediated signaling pathway"/>
    <property type="evidence" value="ECO:0007669"/>
    <property type="project" value="UniProtKB-UniRule"/>
</dbReference>
<dbReference type="InterPro" id="IPR018467">
    <property type="entry name" value="CCT_CS"/>
</dbReference>
<reference evidence="5 6" key="1">
    <citation type="submission" date="2024-11" db="EMBL/GenBank/DDBJ databases">
        <title>A near-complete genome assembly of Cinchona calisaya.</title>
        <authorList>
            <person name="Lian D.C."/>
            <person name="Zhao X.W."/>
            <person name="Wei L."/>
        </authorList>
    </citation>
    <scope>NUCLEOTIDE SEQUENCE [LARGE SCALE GENOMIC DNA]</scope>
    <source>
        <tissue evidence="5">Nenye</tissue>
    </source>
</reference>
<dbReference type="InterPro" id="IPR010399">
    <property type="entry name" value="Tify_dom"/>
</dbReference>
<evidence type="ECO:0000256" key="3">
    <source>
        <dbReference type="SAM" id="MobiDB-lite"/>
    </source>
</evidence>
<comment type="domain">
    <text evidence="2">The jas domain is required for interaction with COI1.</text>
</comment>